<dbReference type="InterPro" id="IPR005471">
    <property type="entry name" value="Tscrpt_reg_IclR_N"/>
</dbReference>
<dbReference type="RefSeq" id="WP_160835183.1">
    <property type="nucleotide sequence ID" value="NZ_WMET01000001.1"/>
</dbReference>
<evidence type="ECO:0000259" key="5">
    <source>
        <dbReference type="PROSITE" id="PS51078"/>
    </source>
</evidence>
<evidence type="ECO:0000256" key="1">
    <source>
        <dbReference type="ARBA" id="ARBA00023015"/>
    </source>
</evidence>
<keyword evidence="3" id="KW-0804">Transcription</keyword>
<dbReference type="Gene3D" id="3.30.450.40">
    <property type="match status" value="1"/>
</dbReference>
<dbReference type="GO" id="GO:0045892">
    <property type="term" value="P:negative regulation of DNA-templated transcription"/>
    <property type="evidence" value="ECO:0007669"/>
    <property type="project" value="TreeGrafter"/>
</dbReference>
<dbReference type="AlphaFoldDB" id="A0A845DZ57"/>
<dbReference type="PROSITE" id="PS51078">
    <property type="entry name" value="ICLR_ED"/>
    <property type="match status" value="1"/>
</dbReference>
<keyword evidence="2" id="KW-0238">DNA-binding</keyword>
<sequence>MSSKTVDKALQVLDMFTLEHPKWGLRELSRALDMSHTIVHRMLTTLEERGYVYRSMDTQKYELGIKFLELSNIVEQHFQISEIIHPIMHKIASETGESVVMTLLDNEEGVFSKIVESSRLVRFAGSVGRRSPLYVGASHKVILCHLPKEVQRRIVHEGAVQHPGLIPSETDMLKKLEDIERKRWAYSSGETISDVAAVSIPLFDYGHMVLGSLSIAGPSYRLTEEVAEQILPDLIRHRGELDSVLSKVCFPTRRNYLLESLH</sequence>
<dbReference type="InterPro" id="IPR036388">
    <property type="entry name" value="WH-like_DNA-bd_sf"/>
</dbReference>
<dbReference type="InterPro" id="IPR036390">
    <property type="entry name" value="WH_DNA-bd_sf"/>
</dbReference>
<evidence type="ECO:0000259" key="4">
    <source>
        <dbReference type="PROSITE" id="PS51077"/>
    </source>
</evidence>
<evidence type="ECO:0000313" key="7">
    <source>
        <dbReference type="Proteomes" id="UP000460949"/>
    </source>
</evidence>
<dbReference type="GO" id="GO:0003700">
    <property type="term" value="F:DNA-binding transcription factor activity"/>
    <property type="evidence" value="ECO:0007669"/>
    <property type="project" value="TreeGrafter"/>
</dbReference>
<dbReference type="Pfam" id="PF01614">
    <property type="entry name" value="IclR_C"/>
    <property type="match status" value="1"/>
</dbReference>
<dbReference type="EMBL" id="WMET01000001">
    <property type="protein sequence ID" value="MYL18734.1"/>
    <property type="molecule type" value="Genomic_DNA"/>
</dbReference>
<feature type="domain" description="IclR-ED" evidence="5">
    <location>
        <begin position="66"/>
        <end position="247"/>
    </location>
</feature>
<dbReference type="InterPro" id="IPR050707">
    <property type="entry name" value="HTH_MetabolicPath_Reg"/>
</dbReference>
<dbReference type="SUPFAM" id="SSF55781">
    <property type="entry name" value="GAF domain-like"/>
    <property type="match status" value="1"/>
</dbReference>
<dbReference type="InterPro" id="IPR014757">
    <property type="entry name" value="Tscrpt_reg_IclR_C"/>
</dbReference>
<dbReference type="PANTHER" id="PTHR30136:SF24">
    <property type="entry name" value="HTH-TYPE TRANSCRIPTIONAL REPRESSOR ALLR"/>
    <property type="match status" value="1"/>
</dbReference>
<protein>
    <submittedName>
        <fullName evidence="6">Helix-turn-helix domain-containing protein</fullName>
    </submittedName>
</protein>
<dbReference type="Pfam" id="PF09339">
    <property type="entry name" value="HTH_IclR"/>
    <property type="match status" value="1"/>
</dbReference>
<dbReference type="InterPro" id="IPR029016">
    <property type="entry name" value="GAF-like_dom_sf"/>
</dbReference>
<dbReference type="SUPFAM" id="SSF46785">
    <property type="entry name" value="Winged helix' DNA-binding domain"/>
    <property type="match status" value="1"/>
</dbReference>
<gene>
    <name evidence="6" type="ORF">GLW04_02465</name>
</gene>
<keyword evidence="1" id="KW-0805">Transcription regulation</keyword>
<dbReference type="Proteomes" id="UP000460949">
    <property type="component" value="Unassembled WGS sequence"/>
</dbReference>
<feature type="domain" description="HTH iclR-type" evidence="4">
    <location>
        <begin position="3"/>
        <end position="65"/>
    </location>
</feature>
<dbReference type="GO" id="GO:0003677">
    <property type="term" value="F:DNA binding"/>
    <property type="evidence" value="ECO:0007669"/>
    <property type="project" value="UniProtKB-KW"/>
</dbReference>
<organism evidence="6 7">
    <name type="scientific">Halobacillus litoralis</name>
    <dbReference type="NCBI Taxonomy" id="45668"/>
    <lineage>
        <taxon>Bacteria</taxon>
        <taxon>Bacillati</taxon>
        <taxon>Bacillota</taxon>
        <taxon>Bacilli</taxon>
        <taxon>Bacillales</taxon>
        <taxon>Bacillaceae</taxon>
        <taxon>Halobacillus</taxon>
    </lineage>
</organism>
<proteinExistence type="predicted"/>
<dbReference type="PROSITE" id="PS51077">
    <property type="entry name" value="HTH_ICLR"/>
    <property type="match status" value="1"/>
</dbReference>
<reference evidence="6 7" key="1">
    <citation type="submission" date="2019-11" db="EMBL/GenBank/DDBJ databases">
        <title>Genome sequences of 17 halophilic strains isolated from different environments.</title>
        <authorList>
            <person name="Furrow R.E."/>
        </authorList>
    </citation>
    <scope>NUCLEOTIDE SEQUENCE [LARGE SCALE GENOMIC DNA]</scope>
    <source>
        <strain evidence="6 7">22511_23_Filter</strain>
    </source>
</reference>
<name>A0A845DZ57_9BACI</name>
<evidence type="ECO:0000313" key="6">
    <source>
        <dbReference type="EMBL" id="MYL18734.1"/>
    </source>
</evidence>
<accession>A0A845DZ57</accession>
<dbReference type="SMART" id="SM00346">
    <property type="entry name" value="HTH_ICLR"/>
    <property type="match status" value="1"/>
</dbReference>
<evidence type="ECO:0000256" key="3">
    <source>
        <dbReference type="ARBA" id="ARBA00023163"/>
    </source>
</evidence>
<dbReference type="Gene3D" id="1.10.10.10">
    <property type="entry name" value="Winged helix-like DNA-binding domain superfamily/Winged helix DNA-binding domain"/>
    <property type="match status" value="1"/>
</dbReference>
<dbReference type="PANTHER" id="PTHR30136">
    <property type="entry name" value="HELIX-TURN-HELIX TRANSCRIPTIONAL REGULATOR, ICLR FAMILY"/>
    <property type="match status" value="1"/>
</dbReference>
<evidence type="ECO:0000256" key="2">
    <source>
        <dbReference type="ARBA" id="ARBA00023125"/>
    </source>
</evidence>
<comment type="caution">
    <text evidence="6">The sequence shown here is derived from an EMBL/GenBank/DDBJ whole genome shotgun (WGS) entry which is preliminary data.</text>
</comment>